<feature type="transmembrane region" description="Helical" evidence="1">
    <location>
        <begin position="133"/>
        <end position="154"/>
    </location>
</feature>
<feature type="transmembrane region" description="Helical" evidence="1">
    <location>
        <begin position="350"/>
        <end position="375"/>
    </location>
</feature>
<evidence type="ECO:0000256" key="1">
    <source>
        <dbReference type="SAM" id="Phobius"/>
    </source>
</evidence>
<gene>
    <name evidence="2" type="ORF">EDS130_LOCUS5708</name>
</gene>
<keyword evidence="1" id="KW-0472">Membrane</keyword>
<name>A0A813TYE9_ADIRI</name>
<dbReference type="OrthoDB" id="10017095at2759"/>
<organism evidence="2 3">
    <name type="scientific">Adineta ricciae</name>
    <name type="common">Rotifer</name>
    <dbReference type="NCBI Taxonomy" id="249248"/>
    <lineage>
        <taxon>Eukaryota</taxon>
        <taxon>Metazoa</taxon>
        <taxon>Spiralia</taxon>
        <taxon>Gnathifera</taxon>
        <taxon>Rotifera</taxon>
        <taxon>Eurotatoria</taxon>
        <taxon>Bdelloidea</taxon>
        <taxon>Adinetida</taxon>
        <taxon>Adinetidae</taxon>
        <taxon>Adineta</taxon>
    </lineage>
</organism>
<accession>A0A813TYE9</accession>
<dbReference type="EMBL" id="CAJNOJ010000016">
    <property type="protein sequence ID" value="CAF0818159.1"/>
    <property type="molecule type" value="Genomic_DNA"/>
</dbReference>
<evidence type="ECO:0000313" key="2">
    <source>
        <dbReference type="EMBL" id="CAF0818159.1"/>
    </source>
</evidence>
<evidence type="ECO:0000313" key="3">
    <source>
        <dbReference type="Proteomes" id="UP000663852"/>
    </source>
</evidence>
<sequence length="674" mass="76042">MPINLTCLDAYPPLPVIPTLVNNSIAATTTHLSYKPGAGGLAQTISSSIIDSVFSIDDVRALLKRLFSNDINSLNNYSEISQTKPMPTIILYTSIALALFLILSLMFCIVSCVSCGKRTTYKHKRRQSKSTQVCVCLLVLVYLCGIGDMIYAAYRVNKSKVDLDNTIQFVNREVYPKAVVDYLTHIIHQIENLNNYLAQPNSILIMASKSMIVQTFDRVLTDRYYIRNMSQSLNGIDAGIKTIDQIVERTENISQAARDLYNATKKEFVSMIESLQKPLNEVCTYATDTQTVIDTKLQQALGLLNQKAVDIIDLIKRDVLNPITSSGSQTWMDSGLEEQIRKYTNMTETIFLVFLIFLTVIPTGFAIFVLLFCLCGRDQKDSFNKIYNHIGMERIKTSSGNFSSDYPQRKDEYEYSGSERCGALLCFMRIAFTLMIIMIIPMAVVTGVYYTFDLAVHSACRTVHNDRSFLIPFVAEQVIGTGGFFTNKTELDTVATNIIDDCQDGVHFSSRLLDNYWPTLQRYLTDMMNELNKEVYEQFIKSIHQIDIPDEIRLFAEFVNQTNILDISNEVQQIESDLNALNSAFVKVNASGSVLPEYLIRPTAVQFQNYLENVVKATSDSCPLPLDTIYETDNVVCHQLGSSLSGLWLSAFFCMFLAIFGLCIFGIWVYKRSV</sequence>
<protein>
    <submittedName>
        <fullName evidence="2">Uncharacterized protein</fullName>
    </submittedName>
</protein>
<reference evidence="2" key="1">
    <citation type="submission" date="2021-02" db="EMBL/GenBank/DDBJ databases">
        <authorList>
            <person name="Nowell W R."/>
        </authorList>
    </citation>
    <scope>NUCLEOTIDE SEQUENCE</scope>
</reference>
<feature type="transmembrane region" description="Helical" evidence="1">
    <location>
        <begin position="89"/>
        <end position="113"/>
    </location>
</feature>
<dbReference type="AlphaFoldDB" id="A0A813TYE9"/>
<proteinExistence type="predicted"/>
<feature type="transmembrane region" description="Helical" evidence="1">
    <location>
        <begin position="647"/>
        <end position="670"/>
    </location>
</feature>
<feature type="transmembrane region" description="Helical" evidence="1">
    <location>
        <begin position="430"/>
        <end position="452"/>
    </location>
</feature>
<keyword evidence="1" id="KW-1133">Transmembrane helix</keyword>
<dbReference type="Proteomes" id="UP000663852">
    <property type="component" value="Unassembled WGS sequence"/>
</dbReference>
<comment type="caution">
    <text evidence="2">The sequence shown here is derived from an EMBL/GenBank/DDBJ whole genome shotgun (WGS) entry which is preliminary data.</text>
</comment>
<keyword evidence="1" id="KW-0812">Transmembrane</keyword>